<dbReference type="EMBL" id="JBHMEP010000015">
    <property type="protein sequence ID" value="MFB9137620.1"/>
    <property type="molecule type" value="Genomic_DNA"/>
</dbReference>
<name>A0ABV5HUI2_9VIBR</name>
<protein>
    <submittedName>
        <fullName evidence="1">Uncharacterized protein</fullName>
    </submittedName>
</protein>
<comment type="caution">
    <text evidence="1">The sequence shown here is derived from an EMBL/GenBank/DDBJ whole genome shotgun (WGS) entry which is preliminary data.</text>
</comment>
<reference evidence="1 2" key="1">
    <citation type="submission" date="2024-09" db="EMBL/GenBank/DDBJ databases">
        <authorList>
            <person name="Sun Q."/>
            <person name="Mori K."/>
        </authorList>
    </citation>
    <scope>NUCLEOTIDE SEQUENCE [LARGE SCALE GENOMIC DNA]</scope>
    <source>
        <strain evidence="1 2">CECT 8064</strain>
    </source>
</reference>
<sequence length="196" mass="21422">MMAILKRIKSLMMIGSLCVLLVTNVMTVANAKVYDFMHNLLSLIPAQRVLANSKSTQLRAIHAENQRLKKRVGNYEHKAKLRKVKLAKAHGLSRKISKRVARNVAMNVTSIAGESLPYLGIGVILSVTAADVYAGCQTIKDTNELLTLLGESPDSQQQDSVCGMQVPSLSEVSQAALDYSAEAQHAFSDWLNQPSD</sequence>
<keyword evidence="2" id="KW-1185">Reference proteome</keyword>
<gene>
    <name evidence="1" type="ORF">ACFFUV_21960</name>
</gene>
<dbReference type="Proteomes" id="UP001589645">
    <property type="component" value="Unassembled WGS sequence"/>
</dbReference>
<dbReference type="RefSeq" id="WP_390197563.1">
    <property type="nucleotide sequence ID" value="NZ_JBHMEP010000015.1"/>
</dbReference>
<accession>A0ABV5HUI2</accession>
<evidence type="ECO:0000313" key="2">
    <source>
        <dbReference type="Proteomes" id="UP001589645"/>
    </source>
</evidence>
<organism evidence="1 2">
    <name type="scientific">Vibrio olivae</name>
    <dbReference type="NCBI Taxonomy" id="1243002"/>
    <lineage>
        <taxon>Bacteria</taxon>
        <taxon>Pseudomonadati</taxon>
        <taxon>Pseudomonadota</taxon>
        <taxon>Gammaproteobacteria</taxon>
        <taxon>Vibrionales</taxon>
        <taxon>Vibrionaceae</taxon>
        <taxon>Vibrio</taxon>
    </lineage>
</organism>
<evidence type="ECO:0000313" key="1">
    <source>
        <dbReference type="EMBL" id="MFB9137620.1"/>
    </source>
</evidence>
<proteinExistence type="predicted"/>